<dbReference type="PANTHER" id="PTHR48081">
    <property type="entry name" value="AB HYDROLASE SUPERFAMILY PROTEIN C4A8.06C"/>
    <property type="match status" value="1"/>
</dbReference>
<dbReference type="Proteomes" id="UP000076738">
    <property type="component" value="Unassembled WGS sequence"/>
</dbReference>
<keyword evidence="1 3" id="KW-0378">Hydrolase</keyword>
<dbReference type="GO" id="GO:0006508">
    <property type="term" value="P:proteolysis"/>
    <property type="evidence" value="ECO:0007669"/>
    <property type="project" value="InterPro"/>
</dbReference>
<dbReference type="Pfam" id="PF00326">
    <property type="entry name" value="Peptidase_S9"/>
    <property type="match status" value="1"/>
</dbReference>
<accession>A0A167HB50</accession>
<dbReference type="InterPro" id="IPR001375">
    <property type="entry name" value="Peptidase_S9_cat"/>
</dbReference>
<feature type="domain" description="Peptidase S9 prolyl oligopeptidase catalytic" evidence="2">
    <location>
        <begin position="232"/>
        <end position="331"/>
    </location>
</feature>
<proteinExistence type="predicted"/>
<dbReference type="AlphaFoldDB" id="A0A167HB50"/>
<dbReference type="GO" id="GO:0008236">
    <property type="term" value="F:serine-type peptidase activity"/>
    <property type="evidence" value="ECO:0007669"/>
    <property type="project" value="InterPro"/>
</dbReference>
<keyword evidence="4" id="KW-1185">Reference proteome</keyword>
<dbReference type="OrthoDB" id="19653at2759"/>
<evidence type="ECO:0000259" key="2">
    <source>
        <dbReference type="Pfam" id="PF00326"/>
    </source>
</evidence>
<reference evidence="3 4" key="1">
    <citation type="journal article" date="2016" name="Mol. Biol. Evol.">
        <title>Comparative Genomics of Early-Diverging Mushroom-Forming Fungi Provides Insights into the Origins of Lignocellulose Decay Capabilities.</title>
        <authorList>
            <person name="Nagy L.G."/>
            <person name="Riley R."/>
            <person name="Tritt A."/>
            <person name="Adam C."/>
            <person name="Daum C."/>
            <person name="Floudas D."/>
            <person name="Sun H."/>
            <person name="Yadav J.S."/>
            <person name="Pangilinan J."/>
            <person name="Larsson K.H."/>
            <person name="Matsuura K."/>
            <person name="Barry K."/>
            <person name="Labutti K."/>
            <person name="Kuo R."/>
            <person name="Ohm R.A."/>
            <person name="Bhattacharya S.S."/>
            <person name="Shirouzu T."/>
            <person name="Yoshinaga Y."/>
            <person name="Martin F.M."/>
            <person name="Grigoriev I.V."/>
            <person name="Hibbett D.S."/>
        </authorList>
    </citation>
    <scope>NUCLEOTIDE SEQUENCE [LARGE SCALE GENOMIC DNA]</scope>
    <source>
        <strain evidence="3 4">TUFC12733</strain>
    </source>
</reference>
<gene>
    <name evidence="3" type="ORF">CALVIDRAFT_568241</name>
</gene>
<protein>
    <submittedName>
        <fullName evidence="3">Alpha/beta-hydrolase</fullName>
    </submittedName>
</protein>
<sequence>MAFPNIAAAVRFDIEYKSVKGLSLELTVWAPTAGQADAAGLSALSRCPACINFHPGGLTGGIRTDWLPEYLIDEALGQGIVCATVEYRLLPRTPAVEILQDATDAYFFVRDKLSDELLARGLPCIDPQRVGVSGLSGGGWCAATLGGLDIGVKAVFGIYGMVGVDSPYYNTVRPEATIFGIPPLPPPSDFARLSQLPELAGLPLIDFSKTREEYEKMGQNALDHYDQIVFSIHLIQYGCYANQITGTDGLSEKLSEPDLEKRKAIVPSNLHKLFPLLNIGPNYPLTALLHGTLDDGVPIEDSDNWKAQLDKVGAPNKLVRVPDAKHGFEVGLKNSNDEPLWHDYVSKAVGFFLKHLKE</sequence>
<name>A0A167HB50_CALVF</name>
<dbReference type="EMBL" id="KV417323">
    <property type="protein sequence ID" value="KZO91438.1"/>
    <property type="molecule type" value="Genomic_DNA"/>
</dbReference>
<dbReference type="InterPro" id="IPR029058">
    <property type="entry name" value="AB_hydrolase_fold"/>
</dbReference>
<organism evidence="3 4">
    <name type="scientific">Calocera viscosa (strain TUFC12733)</name>
    <dbReference type="NCBI Taxonomy" id="1330018"/>
    <lineage>
        <taxon>Eukaryota</taxon>
        <taxon>Fungi</taxon>
        <taxon>Dikarya</taxon>
        <taxon>Basidiomycota</taxon>
        <taxon>Agaricomycotina</taxon>
        <taxon>Dacrymycetes</taxon>
        <taxon>Dacrymycetales</taxon>
        <taxon>Dacrymycetaceae</taxon>
        <taxon>Calocera</taxon>
    </lineage>
</organism>
<dbReference type="Gene3D" id="3.40.50.1820">
    <property type="entry name" value="alpha/beta hydrolase"/>
    <property type="match status" value="1"/>
</dbReference>
<evidence type="ECO:0000313" key="4">
    <source>
        <dbReference type="Proteomes" id="UP000076738"/>
    </source>
</evidence>
<evidence type="ECO:0000313" key="3">
    <source>
        <dbReference type="EMBL" id="KZO91438.1"/>
    </source>
</evidence>
<dbReference type="STRING" id="1330018.A0A167HB50"/>
<evidence type="ECO:0000256" key="1">
    <source>
        <dbReference type="ARBA" id="ARBA00022801"/>
    </source>
</evidence>
<dbReference type="InterPro" id="IPR050300">
    <property type="entry name" value="GDXG_lipolytic_enzyme"/>
</dbReference>
<dbReference type="SUPFAM" id="SSF53474">
    <property type="entry name" value="alpha/beta-Hydrolases"/>
    <property type="match status" value="1"/>
</dbReference>
<dbReference type="PANTHER" id="PTHR48081:SF3">
    <property type="entry name" value="ALPHA_BETA HYDROLASE FOLD-3 DOMAIN-CONTAINING PROTEIN"/>
    <property type="match status" value="1"/>
</dbReference>